<evidence type="ECO:0000256" key="4">
    <source>
        <dbReference type="ARBA" id="ARBA00022617"/>
    </source>
</evidence>
<dbReference type="GO" id="GO:0004497">
    <property type="term" value="F:monooxygenase activity"/>
    <property type="evidence" value="ECO:0007669"/>
    <property type="project" value="UniProtKB-KW"/>
</dbReference>
<proteinExistence type="inferred from homology"/>
<keyword evidence="10" id="KW-0503">Monooxygenase</keyword>
<comment type="cofactor">
    <cofactor evidence="1">
        <name>heme</name>
        <dbReference type="ChEBI" id="CHEBI:30413"/>
    </cofactor>
</comment>
<evidence type="ECO:0000256" key="8">
    <source>
        <dbReference type="ARBA" id="ARBA00023002"/>
    </source>
</evidence>
<dbReference type="InterPro" id="IPR050364">
    <property type="entry name" value="Cytochrome_P450_fung"/>
</dbReference>
<organism evidence="13 14">
    <name type="scientific">Sistotremastrum suecicum HHB10207 ss-3</name>
    <dbReference type="NCBI Taxonomy" id="1314776"/>
    <lineage>
        <taxon>Eukaryota</taxon>
        <taxon>Fungi</taxon>
        <taxon>Dikarya</taxon>
        <taxon>Basidiomycota</taxon>
        <taxon>Agaricomycotina</taxon>
        <taxon>Agaricomycetes</taxon>
        <taxon>Sistotremastrales</taxon>
        <taxon>Sistotremastraceae</taxon>
        <taxon>Sistotremastrum</taxon>
    </lineage>
</organism>
<comment type="subcellular location">
    <subcellularLocation>
        <location evidence="2">Membrane</location>
    </subcellularLocation>
</comment>
<evidence type="ECO:0000313" key="14">
    <source>
        <dbReference type="Proteomes" id="UP000076798"/>
    </source>
</evidence>
<evidence type="ECO:0000256" key="6">
    <source>
        <dbReference type="ARBA" id="ARBA00022723"/>
    </source>
</evidence>
<dbReference type="PANTHER" id="PTHR46300:SF2">
    <property type="entry name" value="CYTOCHROME P450 MONOOXYGENASE ALNH-RELATED"/>
    <property type="match status" value="1"/>
</dbReference>
<dbReference type="Proteomes" id="UP000076798">
    <property type="component" value="Unassembled WGS sequence"/>
</dbReference>
<evidence type="ECO:0000256" key="11">
    <source>
        <dbReference type="ARBA" id="ARBA00023136"/>
    </source>
</evidence>
<evidence type="ECO:0000256" key="1">
    <source>
        <dbReference type="ARBA" id="ARBA00001971"/>
    </source>
</evidence>
<dbReference type="SUPFAM" id="SSF48264">
    <property type="entry name" value="Cytochrome P450"/>
    <property type="match status" value="1"/>
</dbReference>
<protein>
    <submittedName>
        <fullName evidence="13">Cytochrome P450</fullName>
    </submittedName>
</protein>
<evidence type="ECO:0000256" key="7">
    <source>
        <dbReference type="ARBA" id="ARBA00022989"/>
    </source>
</evidence>
<evidence type="ECO:0000256" key="3">
    <source>
        <dbReference type="ARBA" id="ARBA00010617"/>
    </source>
</evidence>
<keyword evidence="5 12" id="KW-0812">Transmembrane</keyword>
<evidence type="ECO:0000256" key="9">
    <source>
        <dbReference type="ARBA" id="ARBA00023004"/>
    </source>
</evidence>
<name>A0A165YI74_9AGAM</name>
<dbReference type="Gene3D" id="1.10.630.10">
    <property type="entry name" value="Cytochrome P450"/>
    <property type="match status" value="1"/>
</dbReference>
<dbReference type="STRING" id="1314776.A0A165YI74"/>
<sequence>MSLQNPTLRSLWKTASLDTRANVDWVFALKTLSSTVLCLSVGIIFWTKFYPTDRRGTRSLSDLPGPKGIPILGNALQIPPKGPWIKFTEWAAQYGDIYHINIMGRQVVVLNSARVAHDLLHKRGTNNADRPGMALVRDHGGWGFNLTLDPYGEDFHVKRRFINQTFNPTATKKHLSLMYTNLRLFMQSLLRDPAKFHSYHKMYEKFITLARCVIWL</sequence>
<evidence type="ECO:0000256" key="10">
    <source>
        <dbReference type="ARBA" id="ARBA00023033"/>
    </source>
</evidence>
<gene>
    <name evidence="13" type="ORF">SISSUDRAFT_1066265</name>
</gene>
<dbReference type="Pfam" id="PF00067">
    <property type="entry name" value="p450"/>
    <property type="match status" value="1"/>
</dbReference>
<keyword evidence="4" id="KW-0349">Heme</keyword>
<keyword evidence="6" id="KW-0479">Metal-binding</keyword>
<dbReference type="GO" id="GO:0016020">
    <property type="term" value="C:membrane"/>
    <property type="evidence" value="ECO:0007669"/>
    <property type="project" value="UniProtKB-SubCell"/>
</dbReference>
<keyword evidence="9" id="KW-0408">Iron</keyword>
<dbReference type="GO" id="GO:0016705">
    <property type="term" value="F:oxidoreductase activity, acting on paired donors, with incorporation or reduction of molecular oxygen"/>
    <property type="evidence" value="ECO:0007669"/>
    <property type="project" value="InterPro"/>
</dbReference>
<dbReference type="EMBL" id="KV428252">
    <property type="protein sequence ID" value="KZT33278.1"/>
    <property type="molecule type" value="Genomic_DNA"/>
</dbReference>
<evidence type="ECO:0000256" key="12">
    <source>
        <dbReference type="SAM" id="Phobius"/>
    </source>
</evidence>
<keyword evidence="8" id="KW-0560">Oxidoreductase</keyword>
<comment type="similarity">
    <text evidence="3">Belongs to the cytochrome P450 family.</text>
</comment>
<reference evidence="13 14" key="1">
    <citation type="journal article" date="2016" name="Mol. Biol. Evol.">
        <title>Comparative Genomics of Early-Diverging Mushroom-Forming Fungi Provides Insights into the Origins of Lignocellulose Decay Capabilities.</title>
        <authorList>
            <person name="Nagy L.G."/>
            <person name="Riley R."/>
            <person name="Tritt A."/>
            <person name="Adam C."/>
            <person name="Daum C."/>
            <person name="Floudas D."/>
            <person name="Sun H."/>
            <person name="Yadav J.S."/>
            <person name="Pangilinan J."/>
            <person name="Larsson K.H."/>
            <person name="Matsuura K."/>
            <person name="Barry K."/>
            <person name="Labutti K."/>
            <person name="Kuo R."/>
            <person name="Ohm R.A."/>
            <person name="Bhattacharya S.S."/>
            <person name="Shirouzu T."/>
            <person name="Yoshinaga Y."/>
            <person name="Martin F.M."/>
            <person name="Grigoriev I.V."/>
            <person name="Hibbett D.S."/>
        </authorList>
    </citation>
    <scope>NUCLEOTIDE SEQUENCE [LARGE SCALE GENOMIC DNA]</scope>
    <source>
        <strain evidence="13 14">HHB10207 ss-3</strain>
    </source>
</reference>
<dbReference type="InterPro" id="IPR001128">
    <property type="entry name" value="Cyt_P450"/>
</dbReference>
<evidence type="ECO:0000256" key="2">
    <source>
        <dbReference type="ARBA" id="ARBA00004370"/>
    </source>
</evidence>
<accession>A0A165YI74</accession>
<dbReference type="OrthoDB" id="1055148at2759"/>
<feature type="transmembrane region" description="Helical" evidence="12">
    <location>
        <begin position="25"/>
        <end position="46"/>
    </location>
</feature>
<dbReference type="GO" id="GO:0005506">
    <property type="term" value="F:iron ion binding"/>
    <property type="evidence" value="ECO:0007669"/>
    <property type="project" value="InterPro"/>
</dbReference>
<evidence type="ECO:0000313" key="13">
    <source>
        <dbReference type="EMBL" id="KZT33278.1"/>
    </source>
</evidence>
<dbReference type="AlphaFoldDB" id="A0A165YI74"/>
<dbReference type="GO" id="GO:0020037">
    <property type="term" value="F:heme binding"/>
    <property type="evidence" value="ECO:0007669"/>
    <property type="project" value="InterPro"/>
</dbReference>
<keyword evidence="7 12" id="KW-1133">Transmembrane helix</keyword>
<evidence type="ECO:0000256" key="5">
    <source>
        <dbReference type="ARBA" id="ARBA00022692"/>
    </source>
</evidence>
<dbReference type="InterPro" id="IPR036396">
    <property type="entry name" value="Cyt_P450_sf"/>
</dbReference>
<keyword evidence="11 12" id="KW-0472">Membrane</keyword>
<keyword evidence="14" id="KW-1185">Reference proteome</keyword>
<dbReference type="PANTHER" id="PTHR46300">
    <property type="entry name" value="P450, PUTATIVE (EUROFUNG)-RELATED-RELATED"/>
    <property type="match status" value="1"/>
</dbReference>